<gene>
    <name evidence="1" type="ORF">FCS21_05650</name>
</gene>
<dbReference type="PANTHER" id="PTHR37463:SF1">
    <property type="entry name" value="DUF2256 DOMAIN-CONTAINING PROTEIN"/>
    <property type="match status" value="1"/>
</dbReference>
<dbReference type="AlphaFoldDB" id="A0A8H2JMF0"/>
<dbReference type="EMBL" id="SZVP01000003">
    <property type="protein sequence ID" value="TMM46540.1"/>
    <property type="molecule type" value="Genomic_DNA"/>
</dbReference>
<dbReference type="PIRSF" id="PIRSF037205">
    <property type="entry name" value="UCP037205"/>
    <property type="match status" value="1"/>
</dbReference>
<evidence type="ECO:0000313" key="2">
    <source>
        <dbReference type="Proteomes" id="UP000307702"/>
    </source>
</evidence>
<dbReference type="Pfam" id="PF10013">
    <property type="entry name" value="DUF2256"/>
    <property type="match status" value="1"/>
</dbReference>
<dbReference type="Proteomes" id="UP000307702">
    <property type="component" value="Unassembled WGS sequence"/>
</dbReference>
<sequence>MDLVLPHKNCLTCKRDFFWRKKWQSCWDNVLYCSERCRRNKNNYQSNLNA</sequence>
<dbReference type="RefSeq" id="WP_138621473.1">
    <property type="nucleotide sequence ID" value="NZ_SZVP01000003.1"/>
</dbReference>
<dbReference type="PANTHER" id="PTHR37463">
    <property type="entry name" value="GSL3115 PROTEIN"/>
    <property type="match status" value="1"/>
</dbReference>
<comment type="caution">
    <text evidence="1">The sequence shown here is derived from an EMBL/GenBank/DDBJ whole genome shotgun (WGS) entry which is preliminary data.</text>
</comment>
<reference evidence="1 2" key="1">
    <citation type="submission" date="2019-05" db="EMBL/GenBank/DDBJ databases">
        <title>Colwellia ponticola sp. nov., isolated from seawater.</title>
        <authorList>
            <person name="Yoon J.-H."/>
        </authorList>
    </citation>
    <scope>NUCLEOTIDE SEQUENCE [LARGE SCALE GENOMIC DNA]</scope>
    <source>
        <strain evidence="1 2">OISW-25</strain>
    </source>
</reference>
<keyword evidence="2" id="KW-1185">Reference proteome</keyword>
<evidence type="ECO:0000313" key="1">
    <source>
        <dbReference type="EMBL" id="TMM46540.1"/>
    </source>
</evidence>
<protein>
    <submittedName>
        <fullName evidence="1">DUF2256 domain-containing protein</fullName>
    </submittedName>
</protein>
<organism evidence="1 2">
    <name type="scientific">Colwellia ponticola</name>
    <dbReference type="NCBI Taxonomy" id="2304625"/>
    <lineage>
        <taxon>Bacteria</taxon>
        <taxon>Pseudomonadati</taxon>
        <taxon>Pseudomonadota</taxon>
        <taxon>Gammaproteobacteria</taxon>
        <taxon>Alteromonadales</taxon>
        <taxon>Colwelliaceae</taxon>
        <taxon>Colwellia</taxon>
    </lineage>
</organism>
<name>A0A8H2JMF0_9GAMM</name>
<dbReference type="InterPro" id="IPR017136">
    <property type="entry name" value="UCP037205"/>
</dbReference>
<proteinExistence type="predicted"/>
<dbReference type="OrthoDB" id="27194at2"/>
<accession>A0A8H2JMF0</accession>